<keyword evidence="2" id="KW-0274">FAD</keyword>
<dbReference type="GO" id="GO:0005737">
    <property type="term" value="C:cytoplasm"/>
    <property type="evidence" value="ECO:0007669"/>
    <property type="project" value="TreeGrafter"/>
</dbReference>
<comment type="cofactor">
    <cofactor evidence="2">
        <name>FAD</name>
        <dbReference type="ChEBI" id="CHEBI:57692"/>
    </cofactor>
    <text evidence="2">Binds 1 FAD per subunit.</text>
</comment>
<dbReference type="InterPro" id="IPR002081">
    <property type="entry name" value="Cryptochrome/DNA_photolyase_1"/>
</dbReference>
<name>A0A5B7IK19_PORTR</name>
<dbReference type="GO" id="GO:0032922">
    <property type="term" value="P:circadian regulation of gene expression"/>
    <property type="evidence" value="ECO:0007669"/>
    <property type="project" value="TreeGrafter"/>
</dbReference>
<comment type="caution">
    <text evidence="4">The sequence shown here is derived from an EMBL/GenBank/DDBJ whole genome shotgun (WGS) entry which is preliminary data.</text>
</comment>
<dbReference type="SUPFAM" id="SSF48173">
    <property type="entry name" value="Cryptochrome/photolyase FAD-binding domain"/>
    <property type="match status" value="1"/>
</dbReference>
<dbReference type="GO" id="GO:0071949">
    <property type="term" value="F:FAD binding"/>
    <property type="evidence" value="ECO:0007669"/>
    <property type="project" value="TreeGrafter"/>
</dbReference>
<protein>
    <submittedName>
        <fullName evidence="4">(6-4)DNA photolyase</fullName>
    </submittedName>
</protein>
<dbReference type="AlphaFoldDB" id="A0A5B7IK19"/>
<dbReference type="GO" id="GO:0003904">
    <property type="term" value="F:deoxyribodipyrimidine photo-lyase activity"/>
    <property type="evidence" value="ECO:0007669"/>
    <property type="project" value="TreeGrafter"/>
</dbReference>
<evidence type="ECO:0000313" key="5">
    <source>
        <dbReference type="Proteomes" id="UP000324222"/>
    </source>
</evidence>
<accession>A0A5B7IK19</accession>
<dbReference type="Proteomes" id="UP000324222">
    <property type="component" value="Unassembled WGS sequence"/>
</dbReference>
<dbReference type="GO" id="GO:0043153">
    <property type="term" value="P:entrainment of circadian clock by photoperiod"/>
    <property type="evidence" value="ECO:0007669"/>
    <property type="project" value="TreeGrafter"/>
</dbReference>
<reference evidence="4 5" key="1">
    <citation type="submission" date="2019-05" db="EMBL/GenBank/DDBJ databases">
        <title>Another draft genome of Portunus trituberculatus and its Hox gene families provides insights of decapod evolution.</title>
        <authorList>
            <person name="Jeong J.-H."/>
            <person name="Song I."/>
            <person name="Kim S."/>
            <person name="Choi T."/>
            <person name="Kim D."/>
            <person name="Ryu S."/>
            <person name="Kim W."/>
        </authorList>
    </citation>
    <scope>NUCLEOTIDE SEQUENCE [LARGE SCALE GENOMIC DNA]</scope>
    <source>
        <tissue evidence="4">Muscle</tissue>
    </source>
</reference>
<evidence type="ECO:0000313" key="4">
    <source>
        <dbReference type="EMBL" id="MPC81917.1"/>
    </source>
</evidence>
<dbReference type="InterPro" id="IPR036134">
    <property type="entry name" value="Crypto/Photolyase_FAD-like_sf"/>
</dbReference>
<feature type="binding site" evidence="2">
    <location>
        <begin position="63"/>
        <end position="67"/>
    </location>
    <ligand>
        <name>FAD</name>
        <dbReference type="ChEBI" id="CHEBI:57692"/>
    </ligand>
</feature>
<feature type="signal peptide" evidence="3">
    <location>
        <begin position="1"/>
        <end position="20"/>
    </location>
</feature>
<evidence type="ECO:0000256" key="1">
    <source>
        <dbReference type="ARBA" id="ARBA00005862"/>
    </source>
</evidence>
<dbReference type="PANTHER" id="PTHR11455:SF9">
    <property type="entry name" value="CRYPTOCHROME CIRCADIAN CLOCK 5 ISOFORM X1"/>
    <property type="match status" value="1"/>
</dbReference>
<dbReference type="PANTHER" id="PTHR11455">
    <property type="entry name" value="CRYPTOCHROME"/>
    <property type="match status" value="1"/>
</dbReference>
<dbReference type="GO" id="GO:0003677">
    <property type="term" value="F:DNA binding"/>
    <property type="evidence" value="ECO:0007669"/>
    <property type="project" value="TreeGrafter"/>
</dbReference>
<dbReference type="GO" id="GO:0005634">
    <property type="term" value="C:nucleus"/>
    <property type="evidence" value="ECO:0007669"/>
    <property type="project" value="TreeGrafter"/>
</dbReference>
<dbReference type="EMBL" id="VSRR010058397">
    <property type="protein sequence ID" value="MPC81917.1"/>
    <property type="molecule type" value="Genomic_DNA"/>
</dbReference>
<dbReference type="OrthoDB" id="435881at2759"/>
<proteinExistence type="inferred from homology"/>
<organism evidence="4 5">
    <name type="scientific">Portunus trituberculatus</name>
    <name type="common">Swimming crab</name>
    <name type="synonym">Neptunus trituberculatus</name>
    <dbReference type="NCBI Taxonomy" id="210409"/>
    <lineage>
        <taxon>Eukaryota</taxon>
        <taxon>Metazoa</taxon>
        <taxon>Ecdysozoa</taxon>
        <taxon>Arthropoda</taxon>
        <taxon>Crustacea</taxon>
        <taxon>Multicrustacea</taxon>
        <taxon>Malacostraca</taxon>
        <taxon>Eumalacostraca</taxon>
        <taxon>Eucarida</taxon>
        <taxon>Decapoda</taxon>
        <taxon>Pleocyemata</taxon>
        <taxon>Brachyura</taxon>
        <taxon>Eubrachyura</taxon>
        <taxon>Portunoidea</taxon>
        <taxon>Portunidae</taxon>
        <taxon>Portuninae</taxon>
        <taxon>Portunus</taxon>
    </lineage>
</organism>
<keyword evidence="4" id="KW-0456">Lyase</keyword>
<gene>
    <name evidence="4" type="primary">UVR3</name>
    <name evidence="4" type="ORF">E2C01_076556</name>
</gene>
<evidence type="ECO:0000256" key="3">
    <source>
        <dbReference type="SAM" id="SignalP"/>
    </source>
</evidence>
<feature type="binding site" evidence="2">
    <location>
        <begin position="103"/>
        <end position="110"/>
    </location>
    <ligand>
        <name>FAD</name>
        <dbReference type="ChEBI" id="CHEBI:57692"/>
    </ligand>
</feature>
<feature type="chain" id="PRO_5022926369" evidence="3">
    <location>
        <begin position="21"/>
        <end position="171"/>
    </location>
</feature>
<dbReference type="Gene3D" id="1.25.40.80">
    <property type="match status" value="1"/>
</dbReference>
<keyword evidence="3" id="KW-0732">Signal</keyword>
<comment type="similarity">
    <text evidence="1">Belongs to the DNA photolyase class-1 family.</text>
</comment>
<keyword evidence="5" id="KW-1185">Reference proteome</keyword>
<keyword evidence="2" id="KW-0285">Flavoprotein</keyword>
<evidence type="ECO:0000256" key="2">
    <source>
        <dbReference type="PIRSR" id="PIRSR602081-1"/>
    </source>
</evidence>
<sequence>MDQLIIILCFLELGVEESQLEPCLYPGGETEALARLKIYMERKSWVCKFEKPKTSPTSLQPSTTVLSPYLKFGCLSPRVMYHQLIQIYKGSAHSKPPVSLLGQLLWREFFYTVGAVTPNFDRMEGNTVCRQIPWVRDDKLMDAWTNVGIVCVDGLNTTLFTCFTALWHTFS</sequence>